<dbReference type="EMBL" id="JAIZAY010000013">
    <property type="protein sequence ID" value="KAJ8030524.1"/>
    <property type="molecule type" value="Genomic_DNA"/>
</dbReference>
<dbReference type="Proteomes" id="UP001152320">
    <property type="component" value="Chromosome 13"/>
</dbReference>
<accession>A0A9Q1H1Z0</accession>
<proteinExistence type="predicted"/>
<comment type="caution">
    <text evidence="1">The sequence shown here is derived from an EMBL/GenBank/DDBJ whole genome shotgun (WGS) entry which is preliminary data.</text>
</comment>
<evidence type="ECO:0000313" key="1">
    <source>
        <dbReference type="EMBL" id="KAJ8030524.1"/>
    </source>
</evidence>
<gene>
    <name evidence="1" type="ORF">HOLleu_26972</name>
</gene>
<protein>
    <submittedName>
        <fullName evidence="1">Uncharacterized protein</fullName>
    </submittedName>
</protein>
<evidence type="ECO:0000313" key="2">
    <source>
        <dbReference type="Proteomes" id="UP001152320"/>
    </source>
</evidence>
<dbReference type="AlphaFoldDB" id="A0A9Q1H1Z0"/>
<keyword evidence="2" id="KW-1185">Reference proteome</keyword>
<name>A0A9Q1H1Z0_HOLLE</name>
<reference evidence="1" key="1">
    <citation type="submission" date="2021-10" db="EMBL/GenBank/DDBJ databases">
        <title>Tropical sea cucumber genome reveals ecological adaptation and Cuvierian tubules defense mechanism.</title>
        <authorList>
            <person name="Chen T."/>
        </authorList>
    </citation>
    <scope>NUCLEOTIDE SEQUENCE</scope>
    <source>
        <strain evidence="1">Nanhai2018</strain>
        <tissue evidence="1">Muscle</tissue>
    </source>
</reference>
<organism evidence="1 2">
    <name type="scientific">Holothuria leucospilota</name>
    <name type="common">Black long sea cucumber</name>
    <name type="synonym">Mertensiothuria leucospilota</name>
    <dbReference type="NCBI Taxonomy" id="206669"/>
    <lineage>
        <taxon>Eukaryota</taxon>
        <taxon>Metazoa</taxon>
        <taxon>Echinodermata</taxon>
        <taxon>Eleutherozoa</taxon>
        <taxon>Echinozoa</taxon>
        <taxon>Holothuroidea</taxon>
        <taxon>Aspidochirotacea</taxon>
        <taxon>Aspidochirotida</taxon>
        <taxon>Holothuriidae</taxon>
        <taxon>Holothuria</taxon>
    </lineage>
</organism>
<sequence length="108" mass="12857">MWSVKVVSQNKGKHRTMEISDGTKHKKRSKQFFTAWLKFFRSCTQRQVKLKSRDKDTGQSLESLEWEYISLELTQRHATSYESKTYSRGRLDQSNSWREQFGLRSGFV</sequence>